<dbReference type="Pfam" id="PF08448">
    <property type="entry name" value="PAS_4"/>
    <property type="match status" value="1"/>
</dbReference>
<feature type="coiled-coil region" evidence="7">
    <location>
        <begin position="620"/>
        <end position="647"/>
    </location>
</feature>
<feature type="transmembrane region" description="Helical" evidence="8">
    <location>
        <begin position="49"/>
        <end position="68"/>
    </location>
</feature>
<dbReference type="InterPro" id="IPR001610">
    <property type="entry name" value="PAC"/>
</dbReference>
<feature type="transmembrane region" description="Helical" evidence="8">
    <location>
        <begin position="80"/>
        <end position="103"/>
    </location>
</feature>
<evidence type="ECO:0000313" key="14">
    <source>
        <dbReference type="EMBL" id="GIZ93909.1"/>
    </source>
</evidence>
<evidence type="ECO:0000256" key="3">
    <source>
        <dbReference type="ARBA" id="ARBA00012282"/>
    </source>
</evidence>
<feature type="transmembrane region" description="Helical" evidence="8">
    <location>
        <begin position="12"/>
        <end position="29"/>
    </location>
</feature>
<dbReference type="Pfam" id="PF17159">
    <property type="entry name" value="MASE3"/>
    <property type="match status" value="1"/>
</dbReference>
<dbReference type="SUPFAM" id="SSF55785">
    <property type="entry name" value="PYP-like sensor domain (PAS domain)"/>
    <property type="match status" value="2"/>
</dbReference>
<dbReference type="Pfam" id="PF00563">
    <property type="entry name" value="EAL"/>
    <property type="match status" value="1"/>
</dbReference>
<reference evidence="13 16" key="1">
    <citation type="submission" date="2021-07" db="EMBL/GenBank/DDBJ databases">
        <title>Whole genome sequencing of carbapenem-resistant Pseudomonas spp. isolated in Japan.</title>
        <authorList>
            <person name="Suzuki M."/>
            <person name="Maehana S."/>
            <person name="Kitasato H."/>
        </authorList>
    </citation>
    <scope>NUCLEOTIDE SEQUENCE</scope>
    <source>
        <strain evidence="13">KAM435</strain>
        <strain evidence="14 16">KAM436</strain>
    </source>
</reference>
<dbReference type="InterPro" id="IPR035919">
    <property type="entry name" value="EAL_sf"/>
</dbReference>
<dbReference type="InterPro" id="IPR043128">
    <property type="entry name" value="Rev_trsase/Diguanyl_cyclase"/>
</dbReference>
<dbReference type="GO" id="GO:0071111">
    <property type="term" value="F:cyclic-guanylate-specific phosphodiesterase activity"/>
    <property type="evidence" value="ECO:0007669"/>
    <property type="project" value="UniProtKB-EC"/>
</dbReference>
<feature type="domain" description="PAC" evidence="10">
    <location>
        <begin position="479"/>
        <end position="531"/>
    </location>
</feature>
<dbReference type="Pfam" id="PF13426">
    <property type="entry name" value="PAS_9"/>
    <property type="match status" value="1"/>
</dbReference>
<feature type="transmembrane region" description="Helical" evidence="8">
    <location>
        <begin position="243"/>
        <end position="262"/>
    </location>
</feature>
<dbReference type="NCBIfam" id="TIGR00229">
    <property type="entry name" value="sensory_box"/>
    <property type="match status" value="2"/>
</dbReference>
<evidence type="ECO:0000313" key="13">
    <source>
        <dbReference type="EMBL" id="GIZ89383.1"/>
    </source>
</evidence>
<feature type="domain" description="GGDEF" evidence="12">
    <location>
        <begin position="563"/>
        <end position="701"/>
    </location>
</feature>
<sequence>MDTHYDHSRHLRHFILTSAGAALLMLLALSMPPVQLFTERPQDYPTVHLLLEMFAVLVSLMVVTMAWNTLTDEHQDMAKVLVFGFTAVAGVDMLHAITFPGMPSLLIDSSTQLGIFYWLCGRILEVLAMLLIVTRVRLAGDKLLWLLASFVLVGTLLFSAPQALQHLPALFIPGQGVTPFKANIEYGICAANLALAVWLLLHSRHERHPRSLWLATSCVIMGIGELAFTNYHTASDFLNLFGHLYKVVAYAYIYRAIFLAGVHEPYQRMALSEQRIRTQEHELNTLLHNLPSGIARLDATLRLRYLNPALANHLTRSSADALNHPIADALPGDIQQQAMPYLLKALSGERSGFDLEYLTASGQQAWALASVIPEKDAEGRANGVLAIVTDTTERERTRRDLAKSLREVSDIKAALDAHAIVAITDARGVITQVNNKFCSISQYSRSELIGQTHQLINSGHHPRTFFQDLWRTISRGQVWNGEVCNRAKDGSLYWVYTTIVPFIGEDGVPVQYIAIRADITQRKLAEQEAEHLALHDSLTGLPNRRLMIEQLGQRRALLQASHHMGALLLLDLDNFQEINDTLGHAQGDELLRQVARRLQQQIRDDDRAARLGGDEFVLILADLGTDAERARTQLESFSERLRESLAQPFELQGNEVMITASLGAVLLHPFCEAEEELVKQADMALYRAKEAGRNRLCLFEARLQEDVTSRVLLLRDLRNALPRQELELHYQPLVNVQRQLVGVEALLRWRHPQRGMVSPLEFIALAEQTGLILPIGDWVLEQACQQLRLWAEREPCRHWSLAINVSARQFAEADFADKVIAALARHDANPARLRLELTESLLHSDLEATIARMERLRQEGVRFSLDDFGTGYSSLSYLKRLPLDVLKIDKSFVDDLLTDANDAAIARTILALAGALELKVVAEGVETEEQFAFLSAQGCQTFQGYLFGRPQPAEVLLAGLDAAPA</sequence>
<dbReference type="PANTHER" id="PTHR44757:SF2">
    <property type="entry name" value="BIOFILM ARCHITECTURE MAINTENANCE PROTEIN MBAA"/>
    <property type="match status" value="1"/>
</dbReference>
<dbReference type="SMART" id="SM00267">
    <property type="entry name" value="GGDEF"/>
    <property type="match status" value="1"/>
</dbReference>
<dbReference type="GO" id="GO:0016301">
    <property type="term" value="F:kinase activity"/>
    <property type="evidence" value="ECO:0007669"/>
    <property type="project" value="UniProtKB-KW"/>
</dbReference>
<dbReference type="PANTHER" id="PTHR44757">
    <property type="entry name" value="DIGUANYLATE CYCLASE DGCP"/>
    <property type="match status" value="1"/>
</dbReference>
<dbReference type="Gene3D" id="3.20.20.450">
    <property type="entry name" value="EAL domain"/>
    <property type="match status" value="1"/>
</dbReference>
<dbReference type="SMART" id="SM00052">
    <property type="entry name" value="EAL"/>
    <property type="match status" value="1"/>
</dbReference>
<evidence type="ECO:0000313" key="15">
    <source>
        <dbReference type="Proteomes" id="UP000887212"/>
    </source>
</evidence>
<evidence type="ECO:0000256" key="2">
    <source>
        <dbReference type="ARBA" id="ARBA00004533"/>
    </source>
</evidence>
<dbReference type="Proteomes" id="UP000887212">
    <property type="component" value="Unassembled WGS sequence"/>
</dbReference>
<dbReference type="PROSITE" id="PS50887">
    <property type="entry name" value="GGDEF"/>
    <property type="match status" value="1"/>
</dbReference>
<evidence type="ECO:0000313" key="16">
    <source>
        <dbReference type="Proteomes" id="UP000887228"/>
    </source>
</evidence>
<comment type="subcellular location">
    <subcellularLocation>
        <location evidence="2">Cell inner membrane</location>
    </subcellularLocation>
</comment>
<dbReference type="Proteomes" id="UP000887228">
    <property type="component" value="Unassembled WGS sequence"/>
</dbReference>
<dbReference type="FunFam" id="3.20.20.450:FF:000001">
    <property type="entry name" value="Cyclic di-GMP phosphodiesterase yahA"/>
    <property type="match status" value="1"/>
</dbReference>
<dbReference type="SMART" id="SM00091">
    <property type="entry name" value="PAS"/>
    <property type="match status" value="2"/>
</dbReference>
<accession>A0AA37FMC4</accession>
<dbReference type="AlphaFoldDB" id="A0AA37FMC4"/>
<keyword evidence="5" id="KW-0418">Kinase</keyword>
<evidence type="ECO:0000259" key="12">
    <source>
        <dbReference type="PROSITE" id="PS50887"/>
    </source>
</evidence>
<dbReference type="PROSITE" id="PS50113">
    <property type="entry name" value="PAC"/>
    <property type="match status" value="2"/>
</dbReference>
<dbReference type="InterPro" id="IPR033425">
    <property type="entry name" value="MASE3"/>
</dbReference>
<keyword evidence="4" id="KW-0973">c-di-GMP</keyword>
<dbReference type="GO" id="GO:0071732">
    <property type="term" value="P:cellular response to nitric oxide"/>
    <property type="evidence" value="ECO:0007669"/>
    <property type="project" value="UniProtKB-ARBA"/>
</dbReference>
<comment type="catalytic activity">
    <reaction evidence="6">
        <text>3',3'-c-di-GMP + H2O = 5'-phosphoguanylyl(3'-&gt;5')guanosine + H(+)</text>
        <dbReference type="Rhea" id="RHEA:24902"/>
        <dbReference type="ChEBI" id="CHEBI:15377"/>
        <dbReference type="ChEBI" id="CHEBI:15378"/>
        <dbReference type="ChEBI" id="CHEBI:58754"/>
        <dbReference type="ChEBI" id="CHEBI:58805"/>
        <dbReference type="EC" id="3.1.4.52"/>
    </reaction>
    <physiologicalReaction direction="left-to-right" evidence="6">
        <dbReference type="Rhea" id="RHEA:24903"/>
    </physiologicalReaction>
</comment>
<dbReference type="Gene3D" id="3.30.70.270">
    <property type="match status" value="1"/>
</dbReference>
<comment type="cofactor">
    <cofactor evidence="1">
        <name>Mg(2+)</name>
        <dbReference type="ChEBI" id="CHEBI:18420"/>
    </cofactor>
</comment>
<keyword evidence="7" id="KW-0175">Coiled coil</keyword>
<name>A0AA37FMC4_AQUAC</name>
<evidence type="ECO:0000259" key="11">
    <source>
        <dbReference type="PROSITE" id="PS50883"/>
    </source>
</evidence>
<dbReference type="SUPFAM" id="SSF141868">
    <property type="entry name" value="EAL domain-like"/>
    <property type="match status" value="1"/>
</dbReference>
<dbReference type="NCBIfam" id="TIGR00254">
    <property type="entry name" value="GGDEF"/>
    <property type="match status" value="1"/>
</dbReference>
<feature type="domain" description="PAC" evidence="10">
    <location>
        <begin position="351"/>
        <end position="403"/>
    </location>
</feature>
<evidence type="ECO:0000259" key="9">
    <source>
        <dbReference type="PROSITE" id="PS50112"/>
    </source>
</evidence>
<feature type="transmembrane region" description="Helical" evidence="8">
    <location>
        <begin position="184"/>
        <end position="201"/>
    </location>
</feature>
<comment type="caution">
    <text evidence="13">The sequence shown here is derived from an EMBL/GenBank/DDBJ whole genome shotgun (WGS) entry which is preliminary data.</text>
</comment>
<organism evidence="13 15">
    <name type="scientific">Aquipseudomonas alcaligenes</name>
    <name type="common">Pseudomonas alcaligenes</name>
    <dbReference type="NCBI Taxonomy" id="43263"/>
    <lineage>
        <taxon>Bacteria</taxon>
        <taxon>Pseudomonadati</taxon>
        <taxon>Pseudomonadota</taxon>
        <taxon>Gammaproteobacteria</taxon>
        <taxon>Pseudomonadales</taxon>
        <taxon>Pseudomonadaceae</taxon>
        <taxon>Aquipseudomonas</taxon>
    </lineage>
</organism>
<dbReference type="GO" id="GO:0005886">
    <property type="term" value="C:plasma membrane"/>
    <property type="evidence" value="ECO:0007669"/>
    <property type="project" value="UniProtKB-SubCell"/>
</dbReference>
<keyword evidence="8" id="KW-0472">Membrane</keyword>
<keyword evidence="8" id="KW-1133">Transmembrane helix</keyword>
<keyword evidence="5" id="KW-0808">Transferase</keyword>
<dbReference type="InterPro" id="IPR000700">
    <property type="entry name" value="PAS-assoc_C"/>
</dbReference>
<dbReference type="CDD" id="cd01949">
    <property type="entry name" value="GGDEF"/>
    <property type="match status" value="1"/>
</dbReference>
<dbReference type="FunFam" id="3.30.70.270:FF:000001">
    <property type="entry name" value="Diguanylate cyclase domain protein"/>
    <property type="match status" value="1"/>
</dbReference>
<dbReference type="EMBL" id="BPMT01000011">
    <property type="protein sequence ID" value="GIZ93909.1"/>
    <property type="molecule type" value="Genomic_DNA"/>
</dbReference>
<feature type="transmembrane region" description="Helical" evidence="8">
    <location>
        <begin position="143"/>
        <end position="164"/>
    </location>
</feature>
<evidence type="ECO:0000256" key="5">
    <source>
        <dbReference type="ARBA" id="ARBA00022777"/>
    </source>
</evidence>
<dbReference type="InterPro" id="IPR029787">
    <property type="entry name" value="Nucleotide_cyclase"/>
</dbReference>
<protein>
    <recommendedName>
        <fullName evidence="3">cyclic-guanylate-specific phosphodiesterase</fullName>
        <ecNumber evidence="3">3.1.4.52</ecNumber>
    </recommendedName>
</protein>
<dbReference type="EC" id="3.1.4.52" evidence="3"/>
<dbReference type="InterPro" id="IPR000160">
    <property type="entry name" value="GGDEF_dom"/>
</dbReference>
<evidence type="ECO:0000256" key="6">
    <source>
        <dbReference type="ARBA" id="ARBA00051114"/>
    </source>
</evidence>
<dbReference type="InterPro" id="IPR052155">
    <property type="entry name" value="Biofilm_reg_signaling"/>
</dbReference>
<evidence type="ECO:0000256" key="4">
    <source>
        <dbReference type="ARBA" id="ARBA00022636"/>
    </source>
</evidence>
<dbReference type="EMBL" id="BPMS01000011">
    <property type="protein sequence ID" value="GIZ89383.1"/>
    <property type="molecule type" value="Genomic_DNA"/>
</dbReference>
<dbReference type="CDD" id="cd00130">
    <property type="entry name" value="PAS"/>
    <property type="match status" value="2"/>
</dbReference>
<dbReference type="Pfam" id="PF00990">
    <property type="entry name" value="GGDEF"/>
    <property type="match status" value="1"/>
</dbReference>
<evidence type="ECO:0000256" key="7">
    <source>
        <dbReference type="SAM" id="Coils"/>
    </source>
</evidence>
<feature type="domain" description="PAS" evidence="9">
    <location>
        <begin position="407"/>
        <end position="462"/>
    </location>
</feature>
<dbReference type="InterPro" id="IPR000014">
    <property type="entry name" value="PAS"/>
</dbReference>
<keyword evidence="8" id="KW-0812">Transmembrane</keyword>
<dbReference type="InterPro" id="IPR035965">
    <property type="entry name" value="PAS-like_dom_sf"/>
</dbReference>
<dbReference type="SMART" id="SM00086">
    <property type="entry name" value="PAC"/>
    <property type="match status" value="2"/>
</dbReference>
<gene>
    <name evidence="13" type="ORF">KAM435_27100</name>
    <name evidence="14" type="ORF">KAM436_28770</name>
</gene>
<dbReference type="InterPro" id="IPR013656">
    <property type="entry name" value="PAS_4"/>
</dbReference>
<feature type="domain" description="EAL" evidence="11">
    <location>
        <begin position="710"/>
        <end position="964"/>
    </location>
</feature>
<dbReference type="CDD" id="cd01948">
    <property type="entry name" value="EAL"/>
    <property type="match status" value="1"/>
</dbReference>
<proteinExistence type="predicted"/>
<feature type="transmembrane region" description="Helical" evidence="8">
    <location>
        <begin position="115"/>
        <end position="136"/>
    </location>
</feature>
<dbReference type="InterPro" id="IPR001633">
    <property type="entry name" value="EAL_dom"/>
</dbReference>
<dbReference type="SUPFAM" id="SSF55073">
    <property type="entry name" value="Nucleotide cyclase"/>
    <property type="match status" value="1"/>
</dbReference>
<dbReference type="PROSITE" id="PS50112">
    <property type="entry name" value="PAS"/>
    <property type="match status" value="1"/>
</dbReference>
<evidence type="ECO:0000256" key="8">
    <source>
        <dbReference type="SAM" id="Phobius"/>
    </source>
</evidence>
<evidence type="ECO:0000256" key="1">
    <source>
        <dbReference type="ARBA" id="ARBA00001946"/>
    </source>
</evidence>
<dbReference type="RefSeq" id="WP_203788736.1">
    <property type="nucleotide sequence ID" value="NZ_AP024354.1"/>
</dbReference>
<dbReference type="Gene3D" id="3.30.450.20">
    <property type="entry name" value="PAS domain"/>
    <property type="match status" value="2"/>
</dbReference>
<evidence type="ECO:0000259" key="10">
    <source>
        <dbReference type="PROSITE" id="PS50113"/>
    </source>
</evidence>
<dbReference type="PROSITE" id="PS50883">
    <property type="entry name" value="EAL"/>
    <property type="match status" value="1"/>
</dbReference>